<proteinExistence type="predicted"/>
<reference evidence="1 2" key="1">
    <citation type="submission" date="2024-01" db="EMBL/GenBank/DDBJ databases">
        <title>The genomes of 5 underutilized Papilionoideae crops provide insights into root nodulation and disease resistanc.</title>
        <authorList>
            <person name="Jiang F."/>
        </authorList>
    </citation>
    <scope>NUCLEOTIDE SEQUENCE [LARGE SCALE GENOMIC DNA]</scope>
    <source>
        <strain evidence="1">LVBAO_FW01</strain>
        <tissue evidence="1">Leaves</tissue>
    </source>
</reference>
<dbReference type="AlphaFoldDB" id="A0AAN9LI67"/>
<sequence>MANGSQVRFLKFCWIGFFKNEFLVLFLEACSFVQFYPECEQFGIYRMRVYFQPVHIVYLQFWLSASLKRTFYCVLVILTLDPKNVLASKSCLEFITFYGSEFVILIGLGSHIV</sequence>
<evidence type="ECO:0000313" key="2">
    <source>
        <dbReference type="Proteomes" id="UP001367508"/>
    </source>
</evidence>
<keyword evidence="2" id="KW-1185">Reference proteome</keyword>
<accession>A0AAN9LI67</accession>
<evidence type="ECO:0000313" key="1">
    <source>
        <dbReference type="EMBL" id="KAK7336346.1"/>
    </source>
</evidence>
<dbReference type="Proteomes" id="UP001367508">
    <property type="component" value="Unassembled WGS sequence"/>
</dbReference>
<gene>
    <name evidence="1" type="ORF">VNO77_16884</name>
</gene>
<dbReference type="EMBL" id="JAYMYQ010000004">
    <property type="protein sequence ID" value="KAK7336346.1"/>
    <property type="molecule type" value="Genomic_DNA"/>
</dbReference>
<comment type="caution">
    <text evidence="1">The sequence shown here is derived from an EMBL/GenBank/DDBJ whole genome shotgun (WGS) entry which is preliminary data.</text>
</comment>
<name>A0AAN9LI67_CANGL</name>
<organism evidence="1 2">
    <name type="scientific">Canavalia gladiata</name>
    <name type="common">Sword bean</name>
    <name type="synonym">Dolichos gladiatus</name>
    <dbReference type="NCBI Taxonomy" id="3824"/>
    <lineage>
        <taxon>Eukaryota</taxon>
        <taxon>Viridiplantae</taxon>
        <taxon>Streptophyta</taxon>
        <taxon>Embryophyta</taxon>
        <taxon>Tracheophyta</taxon>
        <taxon>Spermatophyta</taxon>
        <taxon>Magnoliopsida</taxon>
        <taxon>eudicotyledons</taxon>
        <taxon>Gunneridae</taxon>
        <taxon>Pentapetalae</taxon>
        <taxon>rosids</taxon>
        <taxon>fabids</taxon>
        <taxon>Fabales</taxon>
        <taxon>Fabaceae</taxon>
        <taxon>Papilionoideae</taxon>
        <taxon>50 kb inversion clade</taxon>
        <taxon>NPAAA clade</taxon>
        <taxon>indigoferoid/millettioid clade</taxon>
        <taxon>Phaseoleae</taxon>
        <taxon>Canavalia</taxon>
    </lineage>
</organism>
<protein>
    <submittedName>
        <fullName evidence="1">Uncharacterized protein</fullName>
    </submittedName>
</protein>